<evidence type="ECO:0000313" key="2">
    <source>
        <dbReference type="EMBL" id="QHQ59989.1"/>
    </source>
</evidence>
<dbReference type="PANTHER" id="PTHR33712:SF7">
    <property type="entry name" value="LIGHT-INDEPENDENT PROTOCHLOROPHYLLIDE REDUCTASE SUBUNIT B"/>
    <property type="match status" value="1"/>
</dbReference>
<name>A0A6P1TIQ5_9FIRM</name>
<protein>
    <submittedName>
        <fullName evidence="2">Oxalate:formate antiporter</fullName>
    </submittedName>
</protein>
<dbReference type="Gene3D" id="3.40.50.1980">
    <property type="entry name" value="Nitrogenase molybdenum iron protein domain"/>
    <property type="match status" value="3"/>
</dbReference>
<dbReference type="SUPFAM" id="SSF53807">
    <property type="entry name" value="Helical backbone' metal receptor"/>
    <property type="match status" value="1"/>
</dbReference>
<dbReference type="KEGG" id="anr:Ana3638_03670"/>
<reference evidence="2 3" key="1">
    <citation type="submission" date="2020-01" db="EMBL/GenBank/DDBJ databases">
        <title>Genome analysis of Anaerocolumna sp. CBA3638.</title>
        <authorList>
            <person name="Kim J."/>
            <person name="Roh S.W."/>
        </authorList>
    </citation>
    <scope>NUCLEOTIDE SEQUENCE [LARGE SCALE GENOMIC DNA]</scope>
    <source>
        <strain evidence="2 3">CBA3638</strain>
    </source>
</reference>
<dbReference type="GO" id="GO:0016491">
    <property type="term" value="F:oxidoreductase activity"/>
    <property type="evidence" value="ECO:0007669"/>
    <property type="project" value="InterPro"/>
</dbReference>
<dbReference type="PANTHER" id="PTHR33712">
    <property type="entry name" value="LIGHT-INDEPENDENT PROTOCHLOROPHYLLIDE REDUCTASE SUBUNIT B"/>
    <property type="match status" value="1"/>
</dbReference>
<dbReference type="RefSeq" id="WP_161836825.1">
    <property type="nucleotide sequence ID" value="NZ_CP048000.1"/>
</dbReference>
<dbReference type="EMBL" id="CP048000">
    <property type="protein sequence ID" value="QHQ59989.1"/>
    <property type="molecule type" value="Genomic_DNA"/>
</dbReference>
<dbReference type="InterPro" id="IPR050152">
    <property type="entry name" value="ChlB/BchB/BchZ"/>
</dbReference>
<keyword evidence="3" id="KW-1185">Reference proteome</keyword>
<organism evidence="2 3">
    <name type="scientific">Anaerocolumna sedimenticola</name>
    <dbReference type="NCBI Taxonomy" id="2696063"/>
    <lineage>
        <taxon>Bacteria</taxon>
        <taxon>Bacillati</taxon>
        <taxon>Bacillota</taxon>
        <taxon>Clostridia</taxon>
        <taxon>Lachnospirales</taxon>
        <taxon>Lachnospiraceae</taxon>
        <taxon>Anaerocolumna</taxon>
    </lineage>
</organism>
<dbReference type="InterPro" id="IPR000510">
    <property type="entry name" value="Nase/OxRdtase_comp1"/>
</dbReference>
<dbReference type="Pfam" id="PF00148">
    <property type="entry name" value="Oxidored_nitro"/>
    <property type="match status" value="1"/>
</dbReference>
<accession>A0A6P1TIQ5</accession>
<evidence type="ECO:0000313" key="3">
    <source>
        <dbReference type="Proteomes" id="UP000464314"/>
    </source>
</evidence>
<dbReference type="AlphaFoldDB" id="A0A6P1TIQ5"/>
<proteinExistence type="predicted"/>
<gene>
    <name evidence="2" type="ORF">Ana3638_03670</name>
</gene>
<evidence type="ECO:0000259" key="1">
    <source>
        <dbReference type="Pfam" id="PF00148"/>
    </source>
</evidence>
<dbReference type="Proteomes" id="UP000464314">
    <property type="component" value="Chromosome"/>
</dbReference>
<feature type="domain" description="Nitrogenase/oxidoreductase component 1" evidence="1">
    <location>
        <begin position="12"/>
        <end position="425"/>
    </location>
</feature>
<sequence length="428" mass="47502">MSGSIEKSRYGCNLQGALQTLTEIKGVVPILHTTPGCGIQNYLAGKAGGGNTGYLKGYSVPCSNVYEKQVIFGGTSRLREQIKNTVKVINGNLYVTISGCEAEMVGDDIVSMTQEIIDQGENAIYYKAAGFRGNQFTGYVGILDALLNQISHNTDENKIEKGLVTIFGILPKQDIYWQGNLKELERILNNIGLKANTLFGSGQDIAQWKDIPKAELNVVVSKWGLSAAKKAEEKFGTPYLYVKEPLLGEEAVGHFLLELGEKLGIDPFIIKTYHEKEKEHFIHALEQITEYYYEYGFQKTAAIVGDESTVIRYAAFLTRYLGMEVEIAIITDFSEEENREEAIKHLGKYVNRVYFSKDSNEIDEILENSNVELLFGSGLENSTAGKLDIPNYIISYPAYGKVIIDRSDIGYSGAITLLEEVSNLLIKS</sequence>